<evidence type="ECO:0000256" key="1">
    <source>
        <dbReference type="ARBA" id="ARBA00022723"/>
    </source>
</evidence>
<feature type="transmembrane region" description="Helical" evidence="5">
    <location>
        <begin position="238"/>
        <end position="261"/>
    </location>
</feature>
<keyword evidence="1" id="KW-0479">Metal-binding</keyword>
<dbReference type="PROSITE" id="PS50089">
    <property type="entry name" value="ZF_RING_2"/>
    <property type="match status" value="1"/>
</dbReference>
<keyword evidence="2 4" id="KW-0863">Zinc-finger</keyword>
<dbReference type="Proteomes" id="UP000541610">
    <property type="component" value="Unassembled WGS sequence"/>
</dbReference>
<dbReference type="GO" id="GO:0061630">
    <property type="term" value="F:ubiquitin protein ligase activity"/>
    <property type="evidence" value="ECO:0007669"/>
    <property type="project" value="TreeGrafter"/>
</dbReference>
<evidence type="ECO:0000256" key="3">
    <source>
        <dbReference type="ARBA" id="ARBA00022833"/>
    </source>
</evidence>
<sequence>MALSCSCCRRLANHPAFQRRYRCAWIWWASLCGIIMAVLIIWSVLSDKPVVMLALTAGYSLVIIVVPALAILGYAKASESERIRERANDAVEEDFETQWVAWVDKETTVHQFTEERRLEAVEGGEEASCAICLSEYEIGDEIRSLPCSHAFHIACFGECFHGLPRGTQGSSTSVSAVPVVFFPFIMDSERPAGQHTGWGELLARSFGRGGYLKLWLAWLIIVVVIGIVLALFCHGALLWLLIAVYASILGVAVPCTILAFTRYEMMLEWHKEPDHSDEFRDWVSKKTSRSSMMLLLQMKQMSRELKTRSSRSNASVLEGEMLRSSLMAATPSRRLRVAAYTLCALVIVALTAAMLTSISLSPSSWPLIALAATGLSLLIIVVTTLLVSRFAASRRSKASTEGLPDKFAVAAAASPSPGICPICLDDSDNGDSVIVLSCNHHFHDQCFSLWLETGAAVRPNRAACPVCRVRLAR</sequence>
<evidence type="ECO:0000256" key="4">
    <source>
        <dbReference type="PROSITE-ProRule" id="PRU00175"/>
    </source>
</evidence>
<keyword evidence="5" id="KW-0812">Transmembrane</keyword>
<proteinExistence type="predicted"/>
<dbReference type="InterPro" id="IPR051834">
    <property type="entry name" value="RING_finger_E3_ligase"/>
</dbReference>
<dbReference type="OrthoDB" id="8062037at2759"/>
<dbReference type="Pfam" id="PF17123">
    <property type="entry name" value="zf-RING_11"/>
    <property type="match status" value="1"/>
</dbReference>
<feature type="transmembrane region" description="Helical" evidence="5">
    <location>
        <begin position="214"/>
        <end position="232"/>
    </location>
</feature>
<dbReference type="EMBL" id="JABANP010000017">
    <property type="protein sequence ID" value="KAF4695774.1"/>
    <property type="molecule type" value="Genomic_DNA"/>
</dbReference>
<feature type="domain" description="RING-type" evidence="6">
    <location>
        <begin position="420"/>
        <end position="468"/>
    </location>
</feature>
<feature type="transmembrane region" description="Helical" evidence="5">
    <location>
        <begin position="51"/>
        <end position="75"/>
    </location>
</feature>
<dbReference type="SMART" id="SM00184">
    <property type="entry name" value="RING"/>
    <property type="match status" value="2"/>
</dbReference>
<accession>A0A7J6PHV1</accession>
<dbReference type="InterPro" id="IPR001841">
    <property type="entry name" value="Znf_RING"/>
</dbReference>
<name>A0A7J6PHV1_PEROL</name>
<dbReference type="Gene3D" id="3.30.40.10">
    <property type="entry name" value="Zinc/RING finger domain, C3HC4 (zinc finger)"/>
    <property type="match status" value="2"/>
</dbReference>
<gene>
    <name evidence="7" type="ORF">FOZ60_003370</name>
</gene>
<dbReference type="AlphaFoldDB" id="A0A7J6PHV1"/>
<dbReference type="PANTHER" id="PTHR45931">
    <property type="entry name" value="SI:CH211-59O9.10"/>
    <property type="match status" value="1"/>
</dbReference>
<keyword evidence="5" id="KW-1133">Transmembrane helix</keyword>
<keyword evidence="3" id="KW-0862">Zinc</keyword>
<dbReference type="PANTHER" id="PTHR45931:SF3">
    <property type="entry name" value="RING ZINC FINGER-CONTAINING PROTEIN"/>
    <property type="match status" value="1"/>
</dbReference>
<dbReference type="InterPro" id="IPR013083">
    <property type="entry name" value="Znf_RING/FYVE/PHD"/>
</dbReference>
<evidence type="ECO:0000256" key="2">
    <source>
        <dbReference type="ARBA" id="ARBA00022771"/>
    </source>
</evidence>
<feature type="transmembrane region" description="Helical" evidence="5">
    <location>
        <begin position="25"/>
        <end position="45"/>
    </location>
</feature>
<protein>
    <recommendedName>
        <fullName evidence="6">RING-type domain-containing protein</fullName>
    </recommendedName>
</protein>
<dbReference type="GO" id="GO:0005634">
    <property type="term" value="C:nucleus"/>
    <property type="evidence" value="ECO:0007669"/>
    <property type="project" value="TreeGrafter"/>
</dbReference>
<feature type="transmembrane region" description="Helical" evidence="5">
    <location>
        <begin position="364"/>
        <end position="387"/>
    </location>
</feature>
<comment type="caution">
    <text evidence="7">The sequence shown here is derived from an EMBL/GenBank/DDBJ whole genome shotgun (WGS) entry which is preliminary data.</text>
</comment>
<evidence type="ECO:0000313" key="8">
    <source>
        <dbReference type="Proteomes" id="UP000541610"/>
    </source>
</evidence>
<dbReference type="GO" id="GO:0006511">
    <property type="term" value="P:ubiquitin-dependent protein catabolic process"/>
    <property type="evidence" value="ECO:0007669"/>
    <property type="project" value="TreeGrafter"/>
</dbReference>
<dbReference type="Pfam" id="PF13639">
    <property type="entry name" value="zf-RING_2"/>
    <property type="match status" value="1"/>
</dbReference>
<evidence type="ECO:0000313" key="7">
    <source>
        <dbReference type="EMBL" id="KAF4695774.1"/>
    </source>
</evidence>
<evidence type="ECO:0000256" key="5">
    <source>
        <dbReference type="SAM" id="Phobius"/>
    </source>
</evidence>
<organism evidence="7 8">
    <name type="scientific">Perkinsus olseni</name>
    <name type="common">Perkinsus atlanticus</name>
    <dbReference type="NCBI Taxonomy" id="32597"/>
    <lineage>
        <taxon>Eukaryota</taxon>
        <taxon>Sar</taxon>
        <taxon>Alveolata</taxon>
        <taxon>Perkinsozoa</taxon>
        <taxon>Perkinsea</taxon>
        <taxon>Perkinsida</taxon>
        <taxon>Perkinsidae</taxon>
        <taxon>Perkinsus</taxon>
    </lineage>
</organism>
<reference evidence="7 8" key="1">
    <citation type="submission" date="2020-04" db="EMBL/GenBank/DDBJ databases">
        <title>Perkinsus olseni comparative genomics.</title>
        <authorList>
            <person name="Bogema D.R."/>
        </authorList>
    </citation>
    <scope>NUCLEOTIDE SEQUENCE [LARGE SCALE GENOMIC DNA]</scope>
    <source>
        <strain evidence="7">00978-12</strain>
    </source>
</reference>
<feature type="transmembrane region" description="Helical" evidence="5">
    <location>
        <begin position="337"/>
        <end position="358"/>
    </location>
</feature>
<evidence type="ECO:0000259" key="6">
    <source>
        <dbReference type="PROSITE" id="PS50089"/>
    </source>
</evidence>
<dbReference type="GO" id="GO:0008270">
    <property type="term" value="F:zinc ion binding"/>
    <property type="evidence" value="ECO:0007669"/>
    <property type="project" value="UniProtKB-KW"/>
</dbReference>
<keyword evidence="5" id="KW-0472">Membrane</keyword>
<dbReference type="SUPFAM" id="SSF57850">
    <property type="entry name" value="RING/U-box"/>
    <property type="match status" value="2"/>
</dbReference>